<proteinExistence type="predicted"/>
<evidence type="ECO:0000256" key="1">
    <source>
        <dbReference type="SAM" id="Coils"/>
    </source>
</evidence>
<comment type="caution">
    <text evidence="2">The sequence shown here is derived from an EMBL/GenBank/DDBJ whole genome shotgun (WGS) entry which is preliminary data.</text>
</comment>
<protein>
    <submittedName>
        <fullName evidence="2">Uncharacterized protein</fullName>
    </submittedName>
</protein>
<evidence type="ECO:0000313" key="2">
    <source>
        <dbReference type="EMBL" id="GAJ46172.1"/>
    </source>
</evidence>
<feature type="coiled-coil region" evidence="1">
    <location>
        <begin position="21"/>
        <end position="48"/>
    </location>
</feature>
<name>A0A023DZ83_9PROT</name>
<keyword evidence="1" id="KW-0175">Coiled coil</keyword>
<sequence length="133" mass="15685">MIIYWKDRKSPLTALEVDGNFQHIMEKLAEVEERLRNLESQMVHSSANQPSTEKIIFSCKDNIITLTEANGKFQEVVLPLWQFKGNWNQDQLYYPGNLVIFEKKIHRCCESTQGPQFISSYWERLPFCIIEEN</sequence>
<gene>
    <name evidence="2" type="ORF">HE1_00497</name>
</gene>
<dbReference type="OrthoDB" id="8480200at2"/>
<accession>A0A023DZ83</accession>
<dbReference type="EMBL" id="BAUP01000068">
    <property type="protein sequence ID" value="GAJ46172.1"/>
    <property type="molecule type" value="Genomic_DNA"/>
</dbReference>
<dbReference type="AlphaFoldDB" id="A0A023DZ83"/>
<organism evidence="2 3">
    <name type="scientific">Holospora elegans E1</name>
    <dbReference type="NCBI Taxonomy" id="1427503"/>
    <lineage>
        <taxon>Bacteria</taxon>
        <taxon>Pseudomonadati</taxon>
        <taxon>Pseudomonadota</taxon>
        <taxon>Alphaproteobacteria</taxon>
        <taxon>Holosporales</taxon>
        <taxon>Holosporaceae</taxon>
        <taxon>Holospora</taxon>
    </lineage>
</organism>
<reference evidence="2 3" key="1">
    <citation type="journal article" date="2014" name="FEMS Microbiol. Lett.">
        <title>Draft genome sequences of three Holospora species (Holospora obtusa, Holospora undulata, and Holospora elegans), endonuclear symbiotic bacteria of the ciliate Paramecium caudatum.</title>
        <authorList>
            <person name="Dohra H."/>
            <person name="Tanaka K."/>
            <person name="Suzuki T."/>
            <person name="Fujishima M."/>
            <person name="Suzuki H."/>
        </authorList>
    </citation>
    <scope>NUCLEOTIDE SEQUENCE [LARGE SCALE GENOMIC DNA]</scope>
    <source>
        <strain evidence="2 3">E1</strain>
    </source>
</reference>
<evidence type="ECO:0000313" key="3">
    <source>
        <dbReference type="Proteomes" id="UP000024842"/>
    </source>
</evidence>
<keyword evidence="3" id="KW-1185">Reference proteome</keyword>
<dbReference type="Proteomes" id="UP000024842">
    <property type="component" value="Unassembled WGS sequence"/>
</dbReference>